<evidence type="ECO:0000313" key="4">
    <source>
        <dbReference type="Proteomes" id="UP000182858"/>
    </source>
</evidence>
<dbReference type="EMBL" id="LT629689">
    <property type="protein sequence ID" value="SDE70726.1"/>
    <property type="molecule type" value="Genomic_DNA"/>
</dbReference>
<evidence type="ECO:0000313" key="5">
    <source>
        <dbReference type="Proteomes" id="UP000317951"/>
    </source>
</evidence>
<dbReference type="Proteomes" id="UP000317951">
    <property type="component" value="Unassembled WGS sequence"/>
</dbReference>
<sequence length="218" mass="23437">MSIVNIFTRQAPTLASYSFDAVLEDTFESSVTITTFPIESGVRVADHRIFNPFKWTMTGAISNNPVKTQLTDFLGGALSNLTDNPFIAGVAGLSAGFLAGSDETRASSTLGLLVELMSKKEPFDVDIGEVILRNMAITRLSRTKEPRNEGGLEFVAELQEVIQLDRLAAGNDRWPHQLRAGDPSQSALTRVVNKGQLIAKEATASVTNAVNGILDGIA</sequence>
<dbReference type="AlphaFoldDB" id="A0A5C5Q1Q6"/>
<accession>A0A5C5Q1Q6</accession>
<proteinExistence type="predicted"/>
<evidence type="ECO:0000313" key="3">
    <source>
        <dbReference type="EMBL" id="TWR98366.1"/>
    </source>
</evidence>
<evidence type="ECO:0000313" key="2">
    <source>
        <dbReference type="EMBL" id="SDE70726.1"/>
    </source>
</evidence>
<gene>
    <name evidence="3" type="ORF">FIV36_29660</name>
    <name evidence="2" type="ORF">SAMN05216591_0687</name>
</gene>
<evidence type="ECO:0000259" key="1">
    <source>
        <dbReference type="Pfam" id="PF21821"/>
    </source>
</evidence>
<dbReference type="GeneID" id="78552212"/>
<protein>
    <recommendedName>
        <fullName evidence="1">Dit-like phage tail protein N-terminal domain-containing protein</fullName>
    </recommendedName>
</protein>
<dbReference type="RefSeq" id="WP_010567838.1">
    <property type="nucleotide sequence ID" value="NZ_LT629689.1"/>
</dbReference>
<dbReference type="EMBL" id="VFET01000045">
    <property type="protein sequence ID" value="TWR98366.1"/>
    <property type="molecule type" value="Genomic_DNA"/>
</dbReference>
<dbReference type="OrthoDB" id="6990891at2"/>
<reference evidence="2 4" key="1">
    <citation type="submission" date="2016-10" db="EMBL/GenBank/DDBJ databases">
        <authorList>
            <person name="Varghese N."/>
            <person name="Submissions S."/>
        </authorList>
    </citation>
    <scope>NUCLEOTIDE SEQUENCE [LARGE SCALE GENOMIC DNA]</scope>
    <source>
        <strain evidence="2 4">DSM 17835</strain>
    </source>
</reference>
<feature type="domain" description="Dit-like phage tail protein N-terminal" evidence="1">
    <location>
        <begin position="19"/>
        <end position="163"/>
    </location>
</feature>
<dbReference type="InterPro" id="IPR048494">
    <property type="entry name" value="Dit-like_N"/>
</dbReference>
<dbReference type="Proteomes" id="UP000182858">
    <property type="component" value="Chromosome I"/>
</dbReference>
<reference evidence="3 5" key="2">
    <citation type="submission" date="2019-06" db="EMBL/GenBank/DDBJ databases">
        <title>Pseudomonas bimorpha sp. nov. isolated from bovine raw milk and skim milk concentrate.</title>
        <authorList>
            <person name="Hofmann K."/>
            <person name="Huptas C."/>
            <person name="Doll E."/>
            <person name="Scherer S."/>
            <person name="Wenning M."/>
        </authorList>
    </citation>
    <scope>NUCLEOTIDE SEQUENCE [LARGE SCALE GENOMIC DNA]</scope>
    <source>
        <strain evidence="3 5">DSM 17835</strain>
    </source>
</reference>
<organism evidence="3 5">
    <name type="scientific">Pseudomonas extremaustralis</name>
    <dbReference type="NCBI Taxonomy" id="359110"/>
    <lineage>
        <taxon>Bacteria</taxon>
        <taxon>Pseudomonadati</taxon>
        <taxon>Pseudomonadota</taxon>
        <taxon>Gammaproteobacteria</taxon>
        <taxon>Pseudomonadales</taxon>
        <taxon>Pseudomonadaceae</taxon>
        <taxon>Pseudomonas</taxon>
    </lineage>
</organism>
<dbReference type="Pfam" id="PF21821">
    <property type="entry name" value="Dit_like"/>
    <property type="match status" value="1"/>
</dbReference>
<keyword evidence="4" id="KW-1185">Reference proteome</keyword>
<name>A0A5C5Q1Q6_9PSED</name>